<comment type="cofactor">
    <cofactor evidence="1">
        <name>Zn(2+)</name>
        <dbReference type="ChEBI" id="CHEBI:29105"/>
    </cofactor>
</comment>
<dbReference type="EMBL" id="BARW01027506">
    <property type="protein sequence ID" value="GAJ15880.1"/>
    <property type="molecule type" value="Genomic_DNA"/>
</dbReference>
<sequence>FYAEPDVWYSSLHIDPDTDYPFFAGYADEVGIGAGEGTNCNVPLSPGTGQGRYLSALETLLVRLTAFNPQWLIVSAGFDTYIGDPIGTFQLTTAGFNKVGRRIRTLNIPTLIVQEGGYCVPDLGRNVAAFLKGLADFKQSD</sequence>
<feature type="domain" description="Histone deacetylase" evidence="6">
    <location>
        <begin position="1"/>
        <end position="133"/>
    </location>
</feature>
<keyword evidence="4" id="KW-0378">Hydrolase</keyword>
<dbReference type="GO" id="GO:0016787">
    <property type="term" value="F:hydrolase activity"/>
    <property type="evidence" value="ECO:0007669"/>
    <property type="project" value="UniProtKB-KW"/>
</dbReference>
<dbReference type="PANTHER" id="PTHR10625">
    <property type="entry name" value="HISTONE DEACETYLASE HDAC1-RELATED"/>
    <property type="match status" value="1"/>
</dbReference>
<dbReference type="GO" id="GO:0040029">
    <property type="term" value="P:epigenetic regulation of gene expression"/>
    <property type="evidence" value="ECO:0007669"/>
    <property type="project" value="TreeGrafter"/>
</dbReference>
<dbReference type="SUPFAM" id="SSF52768">
    <property type="entry name" value="Arginase/deacetylase"/>
    <property type="match status" value="1"/>
</dbReference>
<protein>
    <recommendedName>
        <fullName evidence="6">Histone deacetylase domain-containing protein</fullName>
    </recommendedName>
</protein>
<dbReference type="Gene3D" id="3.40.800.20">
    <property type="entry name" value="Histone deacetylase domain"/>
    <property type="match status" value="1"/>
</dbReference>
<evidence type="ECO:0000259" key="6">
    <source>
        <dbReference type="Pfam" id="PF00850"/>
    </source>
</evidence>
<dbReference type="InterPro" id="IPR023801">
    <property type="entry name" value="His_deacetylse_dom"/>
</dbReference>
<dbReference type="GO" id="GO:0004407">
    <property type="term" value="F:histone deacetylase activity"/>
    <property type="evidence" value="ECO:0007669"/>
    <property type="project" value="TreeGrafter"/>
</dbReference>
<accession>X1VWX7</accession>
<dbReference type="InterPro" id="IPR023696">
    <property type="entry name" value="Ureohydrolase_dom_sf"/>
</dbReference>
<name>X1VWX7_9ZZZZ</name>
<evidence type="ECO:0000256" key="1">
    <source>
        <dbReference type="ARBA" id="ARBA00001947"/>
    </source>
</evidence>
<evidence type="ECO:0000313" key="7">
    <source>
        <dbReference type="EMBL" id="GAJ15880.1"/>
    </source>
</evidence>
<organism evidence="7">
    <name type="scientific">marine sediment metagenome</name>
    <dbReference type="NCBI Taxonomy" id="412755"/>
    <lineage>
        <taxon>unclassified sequences</taxon>
        <taxon>metagenomes</taxon>
        <taxon>ecological metagenomes</taxon>
    </lineage>
</organism>
<evidence type="ECO:0000256" key="5">
    <source>
        <dbReference type="ARBA" id="ARBA00022833"/>
    </source>
</evidence>
<feature type="non-terminal residue" evidence="7">
    <location>
        <position position="1"/>
    </location>
</feature>
<dbReference type="PANTHER" id="PTHR10625:SF17">
    <property type="entry name" value="HISTONE DEACETYLASE 8"/>
    <property type="match status" value="1"/>
</dbReference>
<gene>
    <name evidence="7" type="ORF">S12H4_44613</name>
</gene>
<comment type="similarity">
    <text evidence="2">Belongs to the histone deacetylase family.</text>
</comment>
<keyword evidence="5" id="KW-0862">Zinc</keyword>
<evidence type="ECO:0000256" key="2">
    <source>
        <dbReference type="ARBA" id="ARBA00005947"/>
    </source>
</evidence>
<evidence type="ECO:0000256" key="4">
    <source>
        <dbReference type="ARBA" id="ARBA00022801"/>
    </source>
</evidence>
<dbReference type="GO" id="GO:0046872">
    <property type="term" value="F:metal ion binding"/>
    <property type="evidence" value="ECO:0007669"/>
    <property type="project" value="UniProtKB-KW"/>
</dbReference>
<reference evidence="7" key="1">
    <citation type="journal article" date="2014" name="Front. Microbiol.">
        <title>High frequency of phylogenetically diverse reductive dehalogenase-homologous genes in deep subseafloor sedimentary metagenomes.</title>
        <authorList>
            <person name="Kawai M."/>
            <person name="Futagami T."/>
            <person name="Toyoda A."/>
            <person name="Takaki Y."/>
            <person name="Nishi S."/>
            <person name="Hori S."/>
            <person name="Arai W."/>
            <person name="Tsubouchi T."/>
            <person name="Morono Y."/>
            <person name="Uchiyama I."/>
            <person name="Ito T."/>
            <person name="Fujiyama A."/>
            <person name="Inagaki F."/>
            <person name="Takami H."/>
        </authorList>
    </citation>
    <scope>NUCLEOTIDE SEQUENCE</scope>
    <source>
        <strain evidence="7">Expedition CK06-06</strain>
    </source>
</reference>
<dbReference type="InterPro" id="IPR037138">
    <property type="entry name" value="His_deacetylse_dom_sf"/>
</dbReference>
<evidence type="ECO:0000256" key="3">
    <source>
        <dbReference type="ARBA" id="ARBA00022723"/>
    </source>
</evidence>
<dbReference type="Pfam" id="PF00850">
    <property type="entry name" value="Hist_deacetyl"/>
    <property type="match status" value="1"/>
</dbReference>
<keyword evidence="3" id="KW-0479">Metal-binding</keyword>
<proteinExistence type="inferred from homology"/>
<comment type="caution">
    <text evidence="7">The sequence shown here is derived from an EMBL/GenBank/DDBJ whole genome shotgun (WGS) entry which is preliminary data.</text>
</comment>
<dbReference type="AlphaFoldDB" id="X1VWX7"/>